<protein>
    <recommendedName>
        <fullName evidence="5">Trp biosynthesis-associated membrane protein</fullName>
    </recommendedName>
</protein>
<feature type="transmembrane region" description="Helical" evidence="2">
    <location>
        <begin position="77"/>
        <end position="95"/>
    </location>
</feature>
<feature type="transmembrane region" description="Helical" evidence="2">
    <location>
        <begin position="127"/>
        <end position="147"/>
    </location>
</feature>
<accession>A0ABW0ZZ41</accession>
<keyword evidence="2" id="KW-0812">Transmembrane</keyword>
<keyword evidence="2" id="KW-1133">Transmembrane helix</keyword>
<sequence>MTGTRRVPRSRGALCGALLVLLGLWGGLLPFAGPYADFGFAPDRTWFYTTERLQLSVAPAIAVGLGGLVVLVAAGRVLAMTGALLAALGGAWFVVGRPVAALWDVQGVGAPLGTEEGRRLAEDLSGFSALGVVAVFLAALALGRFAVAGARDAEDYGGYGDDGHEEPYDAPRSSNVTSRYSGSSGTTQPLAPAFGRYARPPQDEPPGPPHAPDQRVAGDPGPRA</sequence>
<dbReference type="RefSeq" id="WP_378281740.1">
    <property type="nucleotide sequence ID" value="NZ_JBHSON010000012.1"/>
</dbReference>
<feature type="region of interest" description="Disordered" evidence="1">
    <location>
        <begin position="157"/>
        <end position="224"/>
    </location>
</feature>
<feature type="transmembrane region" description="Helical" evidence="2">
    <location>
        <begin position="53"/>
        <end position="72"/>
    </location>
</feature>
<feature type="transmembrane region" description="Helical" evidence="2">
    <location>
        <begin position="12"/>
        <end position="33"/>
    </location>
</feature>
<dbReference type="EMBL" id="JBHSON010000012">
    <property type="protein sequence ID" value="MFC5746120.1"/>
    <property type="molecule type" value="Genomic_DNA"/>
</dbReference>
<reference evidence="4" key="1">
    <citation type="journal article" date="2019" name="Int. J. Syst. Evol. Microbiol.">
        <title>The Global Catalogue of Microorganisms (GCM) 10K type strain sequencing project: providing services to taxonomists for standard genome sequencing and annotation.</title>
        <authorList>
            <consortium name="The Broad Institute Genomics Platform"/>
            <consortium name="The Broad Institute Genome Sequencing Center for Infectious Disease"/>
            <person name="Wu L."/>
            <person name="Ma J."/>
        </authorList>
    </citation>
    <scope>NUCLEOTIDE SEQUENCE [LARGE SCALE GENOMIC DNA]</scope>
    <source>
        <strain evidence="4">KCTC 42087</strain>
    </source>
</reference>
<keyword evidence="2" id="KW-0472">Membrane</keyword>
<gene>
    <name evidence="3" type="ORF">ACFPZN_10920</name>
</gene>
<evidence type="ECO:0000313" key="3">
    <source>
        <dbReference type="EMBL" id="MFC5746120.1"/>
    </source>
</evidence>
<evidence type="ECO:0008006" key="5">
    <source>
        <dbReference type="Google" id="ProtNLM"/>
    </source>
</evidence>
<name>A0ABW0ZZ41_9ACTN</name>
<dbReference type="Proteomes" id="UP001596074">
    <property type="component" value="Unassembled WGS sequence"/>
</dbReference>
<proteinExistence type="predicted"/>
<organism evidence="3 4">
    <name type="scientific">Actinomadura rugatobispora</name>
    <dbReference type="NCBI Taxonomy" id="1994"/>
    <lineage>
        <taxon>Bacteria</taxon>
        <taxon>Bacillati</taxon>
        <taxon>Actinomycetota</taxon>
        <taxon>Actinomycetes</taxon>
        <taxon>Streptosporangiales</taxon>
        <taxon>Thermomonosporaceae</taxon>
        <taxon>Actinomadura</taxon>
    </lineage>
</organism>
<feature type="compositionally biased region" description="Polar residues" evidence="1">
    <location>
        <begin position="172"/>
        <end position="189"/>
    </location>
</feature>
<evidence type="ECO:0000313" key="4">
    <source>
        <dbReference type="Proteomes" id="UP001596074"/>
    </source>
</evidence>
<evidence type="ECO:0000256" key="1">
    <source>
        <dbReference type="SAM" id="MobiDB-lite"/>
    </source>
</evidence>
<evidence type="ECO:0000256" key="2">
    <source>
        <dbReference type="SAM" id="Phobius"/>
    </source>
</evidence>
<keyword evidence="4" id="KW-1185">Reference proteome</keyword>
<comment type="caution">
    <text evidence="3">The sequence shown here is derived from an EMBL/GenBank/DDBJ whole genome shotgun (WGS) entry which is preliminary data.</text>
</comment>